<sequence>MRSICIVCSISQSTVTAQEGSKAAVCSALRSHHVHVLNITTCIWCGHKAVTHHQPEVITDIPEFKQGLALYPLMRPLIPVSSKPSKSKL</sequence>
<keyword evidence="2" id="KW-1185">Reference proteome</keyword>
<gene>
    <name evidence="1" type="ORF">E2C01_059784</name>
</gene>
<reference evidence="1 2" key="1">
    <citation type="submission" date="2019-05" db="EMBL/GenBank/DDBJ databases">
        <title>Another draft genome of Portunus trituberculatus and its Hox gene families provides insights of decapod evolution.</title>
        <authorList>
            <person name="Jeong J.-H."/>
            <person name="Song I."/>
            <person name="Kim S."/>
            <person name="Choi T."/>
            <person name="Kim D."/>
            <person name="Ryu S."/>
            <person name="Kim W."/>
        </authorList>
    </citation>
    <scope>NUCLEOTIDE SEQUENCE [LARGE SCALE GENOMIC DNA]</scope>
    <source>
        <tissue evidence="1">Muscle</tissue>
    </source>
</reference>
<name>A0A5B7H6S7_PORTR</name>
<protein>
    <submittedName>
        <fullName evidence="1">Uncharacterized protein</fullName>
    </submittedName>
</protein>
<evidence type="ECO:0000313" key="1">
    <source>
        <dbReference type="EMBL" id="MPC65646.1"/>
    </source>
</evidence>
<evidence type="ECO:0000313" key="2">
    <source>
        <dbReference type="Proteomes" id="UP000324222"/>
    </source>
</evidence>
<proteinExistence type="predicted"/>
<accession>A0A5B7H6S7</accession>
<organism evidence="1 2">
    <name type="scientific">Portunus trituberculatus</name>
    <name type="common">Swimming crab</name>
    <name type="synonym">Neptunus trituberculatus</name>
    <dbReference type="NCBI Taxonomy" id="210409"/>
    <lineage>
        <taxon>Eukaryota</taxon>
        <taxon>Metazoa</taxon>
        <taxon>Ecdysozoa</taxon>
        <taxon>Arthropoda</taxon>
        <taxon>Crustacea</taxon>
        <taxon>Multicrustacea</taxon>
        <taxon>Malacostraca</taxon>
        <taxon>Eumalacostraca</taxon>
        <taxon>Eucarida</taxon>
        <taxon>Decapoda</taxon>
        <taxon>Pleocyemata</taxon>
        <taxon>Brachyura</taxon>
        <taxon>Eubrachyura</taxon>
        <taxon>Portunoidea</taxon>
        <taxon>Portunidae</taxon>
        <taxon>Portuninae</taxon>
        <taxon>Portunus</taxon>
    </lineage>
</organism>
<comment type="caution">
    <text evidence="1">The sequence shown here is derived from an EMBL/GenBank/DDBJ whole genome shotgun (WGS) entry which is preliminary data.</text>
</comment>
<dbReference type="Proteomes" id="UP000324222">
    <property type="component" value="Unassembled WGS sequence"/>
</dbReference>
<dbReference type="AlphaFoldDB" id="A0A5B7H6S7"/>
<dbReference type="EMBL" id="VSRR010023639">
    <property type="protein sequence ID" value="MPC65646.1"/>
    <property type="molecule type" value="Genomic_DNA"/>
</dbReference>